<protein>
    <submittedName>
        <fullName evidence="1">Uncharacterized protein</fullName>
    </submittedName>
</protein>
<sequence>MSDDEADPELLELLRKSLGISVPSGGLTSDTGVLKDAEYIYNNSIDVAIDMRGTQSAASLIWEQMQQRSYSTDAWSEHELHPKTKDEATANFIFTMDLLNFSFWSEKDETERFAVEYKDRKWTGYWSLVACLQRALDEEIPITTPSYWADDIKCTDEIFRHVFRSCTDESMPLLRDRIDCLRETGRILNEEFDGSVALLIETAGSSAGMLVNLLAHHFPSFNDETKFDRREVRVLKRAQIFVADLWAAFNGEAYGHFEDIDNITMFADYRVPQMLHTLGCLSYSPPLDYAIRSQKLLEPGHSWEVQLRGCSIWCVELLRRQILQKHPDAKVNAILIDFFLYDLAKEREKAGEDAIPHHRTRSICFPIFSGPQLRDAQLLHTASQSLCDSTSCNSLANTCHICNAALQPLRLRPIPVIKPCCYGLGCFYLLWCGYVGKFWQPAHVGDTKARLKPRTKREKKRID</sequence>
<evidence type="ECO:0000313" key="2">
    <source>
        <dbReference type="Proteomes" id="UP001320706"/>
    </source>
</evidence>
<organism evidence="1 2">
    <name type="scientific">Zalaria obscura</name>
    <dbReference type="NCBI Taxonomy" id="2024903"/>
    <lineage>
        <taxon>Eukaryota</taxon>
        <taxon>Fungi</taxon>
        <taxon>Dikarya</taxon>
        <taxon>Ascomycota</taxon>
        <taxon>Pezizomycotina</taxon>
        <taxon>Dothideomycetes</taxon>
        <taxon>Dothideomycetidae</taxon>
        <taxon>Dothideales</taxon>
        <taxon>Zalariaceae</taxon>
        <taxon>Zalaria</taxon>
    </lineage>
</organism>
<name>A0ACC3SLS6_9PEZI</name>
<evidence type="ECO:0000313" key="1">
    <source>
        <dbReference type="EMBL" id="KAK8219235.1"/>
    </source>
</evidence>
<gene>
    <name evidence="1" type="ORF">M8818_000968</name>
</gene>
<reference evidence="1" key="1">
    <citation type="submission" date="2024-02" db="EMBL/GenBank/DDBJ databases">
        <title>Metagenome Assembled Genome of Zalaria obscura JY119.</title>
        <authorList>
            <person name="Vighnesh L."/>
            <person name="Jagadeeshwari U."/>
            <person name="Venkata Ramana C."/>
            <person name="Sasikala C."/>
        </authorList>
    </citation>
    <scope>NUCLEOTIDE SEQUENCE</scope>
    <source>
        <strain evidence="1">JY119</strain>
    </source>
</reference>
<comment type="caution">
    <text evidence="1">The sequence shown here is derived from an EMBL/GenBank/DDBJ whole genome shotgun (WGS) entry which is preliminary data.</text>
</comment>
<dbReference type="Proteomes" id="UP001320706">
    <property type="component" value="Unassembled WGS sequence"/>
</dbReference>
<accession>A0ACC3SLS6</accession>
<keyword evidence="2" id="KW-1185">Reference proteome</keyword>
<dbReference type="EMBL" id="JAMKPW020000004">
    <property type="protein sequence ID" value="KAK8219235.1"/>
    <property type="molecule type" value="Genomic_DNA"/>
</dbReference>
<proteinExistence type="predicted"/>